<accession>A0ACB8B168</accession>
<dbReference type="Proteomes" id="UP000790709">
    <property type="component" value="Unassembled WGS sequence"/>
</dbReference>
<gene>
    <name evidence="1" type="ORF">BV22DRAFT_886416</name>
</gene>
<evidence type="ECO:0000313" key="1">
    <source>
        <dbReference type="EMBL" id="KAH7918979.1"/>
    </source>
</evidence>
<evidence type="ECO:0000313" key="2">
    <source>
        <dbReference type="Proteomes" id="UP000790709"/>
    </source>
</evidence>
<name>A0ACB8B168_9AGAM</name>
<protein>
    <submittedName>
        <fullName evidence="1">Uncharacterized protein</fullName>
    </submittedName>
</protein>
<proteinExistence type="predicted"/>
<organism evidence="1 2">
    <name type="scientific">Leucogyrophana mollusca</name>
    <dbReference type="NCBI Taxonomy" id="85980"/>
    <lineage>
        <taxon>Eukaryota</taxon>
        <taxon>Fungi</taxon>
        <taxon>Dikarya</taxon>
        <taxon>Basidiomycota</taxon>
        <taxon>Agaricomycotina</taxon>
        <taxon>Agaricomycetes</taxon>
        <taxon>Agaricomycetidae</taxon>
        <taxon>Boletales</taxon>
        <taxon>Boletales incertae sedis</taxon>
        <taxon>Leucogyrophana</taxon>
    </lineage>
</organism>
<keyword evidence="2" id="KW-1185">Reference proteome</keyword>
<dbReference type="EMBL" id="MU266709">
    <property type="protein sequence ID" value="KAH7918979.1"/>
    <property type="molecule type" value="Genomic_DNA"/>
</dbReference>
<reference evidence="1" key="1">
    <citation type="journal article" date="2021" name="New Phytol.">
        <title>Evolutionary innovations through gain and loss of genes in the ectomycorrhizal Boletales.</title>
        <authorList>
            <person name="Wu G."/>
            <person name="Miyauchi S."/>
            <person name="Morin E."/>
            <person name="Kuo A."/>
            <person name="Drula E."/>
            <person name="Varga T."/>
            <person name="Kohler A."/>
            <person name="Feng B."/>
            <person name="Cao Y."/>
            <person name="Lipzen A."/>
            <person name="Daum C."/>
            <person name="Hundley H."/>
            <person name="Pangilinan J."/>
            <person name="Johnson J."/>
            <person name="Barry K."/>
            <person name="LaButti K."/>
            <person name="Ng V."/>
            <person name="Ahrendt S."/>
            <person name="Min B."/>
            <person name="Choi I.G."/>
            <person name="Park H."/>
            <person name="Plett J.M."/>
            <person name="Magnuson J."/>
            <person name="Spatafora J.W."/>
            <person name="Nagy L.G."/>
            <person name="Henrissat B."/>
            <person name="Grigoriev I.V."/>
            <person name="Yang Z.L."/>
            <person name="Xu J."/>
            <person name="Martin F.M."/>
        </authorList>
    </citation>
    <scope>NUCLEOTIDE SEQUENCE</scope>
    <source>
        <strain evidence="1">KUC20120723A-06</strain>
    </source>
</reference>
<comment type="caution">
    <text evidence="1">The sequence shown here is derived from an EMBL/GenBank/DDBJ whole genome shotgun (WGS) entry which is preliminary data.</text>
</comment>
<sequence>MRTESGGQWTGHGRVGGNIGIGTEPTWNVSRLVFSYYCQPRSDTPAKTLHPTPGLGSARRLTGRSLNAPMTDSPPAHPLAAGAHCLLPARCSTPRLRHADSGPPVGYTAWEGFQDSTQNQLISVVRCVSLLKGNILRPQPPVVTIHVAPDVLFFHRGFSHRGPIIGRSQKYCLGMALEMLKALSPLLRPANQSSRPVGTSAPPILGGSGDPRPIHDPTRRTRPALQ</sequence>